<proteinExistence type="predicted"/>
<evidence type="ECO:0000313" key="2">
    <source>
        <dbReference type="Proteomes" id="UP000015042"/>
    </source>
</evidence>
<gene>
    <name evidence="1" type="ORF">A464_3233</name>
</gene>
<accession>S5NJE2</accession>
<dbReference type="Proteomes" id="UP000015042">
    <property type="component" value="Chromosome"/>
</dbReference>
<dbReference type="KEGG" id="sbz:A464_3233"/>
<sequence>MPDGGVAPYPAYKPVYRKLDKHSAIRPFYDSGYRFPLCNQNGC</sequence>
<organism evidence="1 2">
    <name type="scientific">Salmonella bongori N268-08</name>
    <dbReference type="NCBI Taxonomy" id="1197719"/>
    <lineage>
        <taxon>Bacteria</taxon>
        <taxon>Pseudomonadati</taxon>
        <taxon>Pseudomonadota</taxon>
        <taxon>Gammaproteobacteria</taxon>
        <taxon>Enterobacterales</taxon>
        <taxon>Enterobacteriaceae</taxon>
        <taxon>Salmonella</taxon>
    </lineage>
</organism>
<dbReference type="PATRIC" id="fig|1197719.3.peg.3225"/>
<evidence type="ECO:0000313" key="1">
    <source>
        <dbReference type="EMBL" id="AGR60417.1"/>
    </source>
</evidence>
<reference evidence="1 2" key="1">
    <citation type="submission" date="2013-07" db="EMBL/GenBank/DDBJ databases">
        <title>Genome sequence of Salmonella bongori N268-08 - a rare clinical isolate.</title>
        <authorList>
            <person name="Marti R."/>
            <person name="Hagens S."/>
            <person name="Loessner M.J."/>
            <person name="Klumpp J."/>
        </authorList>
    </citation>
    <scope>NUCLEOTIDE SEQUENCE [LARGE SCALE GENOMIC DNA]</scope>
    <source>
        <strain evidence="1 2">N268-08</strain>
    </source>
</reference>
<dbReference type="EMBL" id="CP006608">
    <property type="protein sequence ID" value="AGR60417.1"/>
    <property type="molecule type" value="Genomic_DNA"/>
</dbReference>
<protein>
    <submittedName>
        <fullName evidence="1">Uncharacterized protein</fullName>
    </submittedName>
</protein>
<dbReference type="AlphaFoldDB" id="S5NJE2"/>
<dbReference type="HOGENOM" id="CLU_3239258_0_0_6"/>
<name>S5NJE2_SALBN</name>